<dbReference type="AlphaFoldDB" id="A0A7C1CUK1"/>
<feature type="non-terminal residue" evidence="1">
    <location>
        <position position="1"/>
    </location>
</feature>
<dbReference type="Proteomes" id="UP000886198">
    <property type="component" value="Unassembled WGS sequence"/>
</dbReference>
<proteinExistence type="predicted"/>
<reference evidence="1" key="1">
    <citation type="journal article" date="2020" name="mSystems">
        <title>Genome- and Community-Level Interaction Insights into Carbon Utilization and Element Cycling Functions of Hydrothermarchaeota in Hydrothermal Sediment.</title>
        <authorList>
            <person name="Zhou Z."/>
            <person name="Liu Y."/>
            <person name="Xu W."/>
            <person name="Pan J."/>
            <person name="Luo Z.H."/>
            <person name="Li M."/>
        </authorList>
    </citation>
    <scope>NUCLEOTIDE SEQUENCE [LARGE SCALE GENOMIC DNA]</scope>
    <source>
        <strain evidence="1">SpSt-1179</strain>
    </source>
</reference>
<protein>
    <submittedName>
        <fullName evidence="1">Uncharacterized protein</fullName>
    </submittedName>
</protein>
<dbReference type="InterPro" id="IPR013783">
    <property type="entry name" value="Ig-like_fold"/>
</dbReference>
<comment type="caution">
    <text evidence="1">The sequence shown here is derived from an EMBL/GenBank/DDBJ whole genome shotgun (WGS) entry which is preliminary data.</text>
</comment>
<gene>
    <name evidence="1" type="ORF">ENN47_03130</name>
</gene>
<feature type="non-terminal residue" evidence="1">
    <location>
        <position position="548"/>
    </location>
</feature>
<sequence>KTLIETSSNTTIAASDLIGIGKPFTFEFNPGDYSEVRILAEATDNWPEIVDDFEDHLVPDSPSSQTFIDESASIVDMPRNLVEFEKNGFSVTHTGTWPWSVSPWILSDVNGGTKKYSIVITNDNAAPQGNFSLTNDATLTENDTLQKREAFARVLVSTPEPQEDVLTLEATVTGTFSWTREIEYDWEIEKSVAPETIYLNIEEDKDVTYSINATRTLTENSTNTFSYKGEVEVGNSLTSNLTVDASLTISLLESSDGGTFSAVATNTYSISDFAPGDVVSKTFDFSSYSFKSGYYYRVKAEVVSGAVSKTNTGALTGPISPTTLLEFDKTATVNDAYMGPVGFDVTPDSDYAWPWLLSETPAATTYTFNIMNLEKEEGEYKLPNTVTLVEDDTKQERSDDATVTILVPGLNVTVDSTITWVKTLEYDWNIEKEATPTLITLGIGEESSIQYTIETERIPGDATYTYTISGTVTVENTGNIDLTNISGSVSLDGYPSKSDNFGPFSLAIGANQDFMFSFTVESTTPISGFTISANADSDETAPDSDSDT</sequence>
<name>A0A7C1CUK1_9BACT</name>
<organism evidence="1">
    <name type="scientific">Mesotoga infera</name>
    <dbReference type="NCBI Taxonomy" id="1236046"/>
    <lineage>
        <taxon>Bacteria</taxon>
        <taxon>Thermotogati</taxon>
        <taxon>Thermotogota</taxon>
        <taxon>Thermotogae</taxon>
        <taxon>Kosmotogales</taxon>
        <taxon>Kosmotogaceae</taxon>
        <taxon>Mesotoga</taxon>
    </lineage>
</organism>
<dbReference type="EMBL" id="DSBT01000093">
    <property type="protein sequence ID" value="HDP77175.1"/>
    <property type="molecule type" value="Genomic_DNA"/>
</dbReference>
<dbReference type="Gene3D" id="2.60.40.10">
    <property type="entry name" value="Immunoglobulins"/>
    <property type="match status" value="1"/>
</dbReference>
<evidence type="ECO:0000313" key="1">
    <source>
        <dbReference type="EMBL" id="HDP77175.1"/>
    </source>
</evidence>
<accession>A0A7C1CUK1</accession>